<evidence type="ECO:0000256" key="2">
    <source>
        <dbReference type="ARBA" id="ARBA00023125"/>
    </source>
</evidence>
<dbReference type="PANTHER" id="PTHR47894:SF4">
    <property type="entry name" value="HTH-TYPE TRANSCRIPTIONAL REGULATOR GADX"/>
    <property type="match status" value="1"/>
</dbReference>
<proteinExistence type="predicted"/>
<keyword evidence="3" id="KW-0804">Transcription</keyword>
<dbReference type="InterPro" id="IPR018060">
    <property type="entry name" value="HTH_AraC"/>
</dbReference>
<gene>
    <name evidence="5" type="ORF">GQA70_00075</name>
</gene>
<dbReference type="RefSeq" id="WP_251374159.1">
    <property type="nucleotide sequence ID" value="NZ_CP047166.1"/>
</dbReference>
<feature type="domain" description="HTH araC/xylS-type" evidence="4">
    <location>
        <begin position="218"/>
        <end position="316"/>
    </location>
</feature>
<reference evidence="5 6" key="1">
    <citation type="submission" date="2019-12" db="EMBL/GenBank/DDBJ databases">
        <title>Complete Genome Sequence of a Quorum-Sensing Bacterium,Rhodobacteraceae bacterium C31, Isolated from a marine microalgae symbiotic bacteria.</title>
        <authorList>
            <person name="Zhang Y."/>
        </authorList>
    </citation>
    <scope>NUCLEOTIDE SEQUENCE [LARGE SCALE GENOMIC DNA]</scope>
    <source>
        <strain evidence="5 6">C31</strain>
    </source>
</reference>
<evidence type="ECO:0000259" key="4">
    <source>
        <dbReference type="PROSITE" id="PS01124"/>
    </source>
</evidence>
<dbReference type="PANTHER" id="PTHR47894">
    <property type="entry name" value="HTH-TYPE TRANSCRIPTIONAL REGULATOR GADX"/>
    <property type="match status" value="1"/>
</dbReference>
<dbReference type="EMBL" id="CP047166">
    <property type="protein sequence ID" value="QRF64842.1"/>
    <property type="molecule type" value="Genomic_DNA"/>
</dbReference>
<dbReference type="Gene3D" id="1.10.10.60">
    <property type="entry name" value="Homeodomain-like"/>
    <property type="match status" value="1"/>
</dbReference>
<keyword evidence="1" id="KW-0805">Transcription regulation</keyword>
<dbReference type="Proteomes" id="UP000596387">
    <property type="component" value="Chromosome"/>
</dbReference>
<dbReference type="SUPFAM" id="SSF46689">
    <property type="entry name" value="Homeodomain-like"/>
    <property type="match status" value="1"/>
</dbReference>
<keyword evidence="6" id="KW-1185">Reference proteome</keyword>
<organism evidence="5 6">
    <name type="scientific">Ponticoccus alexandrii</name>
    <dbReference type="NCBI Taxonomy" id="1943633"/>
    <lineage>
        <taxon>Bacteria</taxon>
        <taxon>Pseudomonadati</taxon>
        <taxon>Pseudomonadota</taxon>
        <taxon>Alphaproteobacteria</taxon>
        <taxon>Rhodobacterales</taxon>
        <taxon>Roseobacteraceae</taxon>
        <taxon>Ponticoccus</taxon>
    </lineage>
</organism>
<keyword evidence="2" id="KW-0238">DNA-binding</keyword>
<evidence type="ECO:0000313" key="6">
    <source>
        <dbReference type="Proteomes" id="UP000596387"/>
    </source>
</evidence>
<dbReference type="Pfam" id="PF12625">
    <property type="entry name" value="Arabinose_bd"/>
    <property type="match status" value="1"/>
</dbReference>
<dbReference type="Pfam" id="PF12833">
    <property type="entry name" value="HTH_18"/>
    <property type="match status" value="1"/>
</dbReference>
<dbReference type="SMART" id="SM00342">
    <property type="entry name" value="HTH_ARAC"/>
    <property type="match status" value="1"/>
</dbReference>
<dbReference type="InterPro" id="IPR032687">
    <property type="entry name" value="AraC-type_N"/>
</dbReference>
<dbReference type="InterPro" id="IPR009057">
    <property type="entry name" value="Homeodomain-like_sf"/>
</dbReference>
<evidence type="ECO:0000256" key="3">
    <source>
        <dbReference type="ARBA" id="ARBA00023163"/>
    </source>
</evidence>
<protein>
    <submittedName>
        <fullName evidence="5">Helix-turn-helix domain-containing protein</fullName>
    </submittedName>
</protein>
<evidence type="ECO:0000313" key="5">
    <source>
        <dbReference type="EMBL" id="QRF64842.1"/>
    </source>
</evidence>
<name>A0ABX7F657_9RHOB</name>
<accession>A0ABX7F657</accession>
<sequence>METSVISASVARSVFRGRGAGTGDDGPGDVSLAGFVTGLERRRARSGQALSAWSAGEALPLPSLGVLGDAIGRAPTLGSALRCFVNGIPLVQSNTALSMEIRDDRVRVGYRILDPEIWPRRADAELTLALILQVCVGFGVNRQALLDLGVEHEADGGTQAVARHNRAETACGEARNYLVLPARCLSLRRSEAEPMVRADGCSPDAQLSDHPRHLPVSRRVRQKILHRIGQGSIGQPEIAQELNMSERTLRRSLAAEGTCFHDIRDEVRRSMALALLNRPALSQSDVALSLDYSDQTAFSRVFSRWFGAPHSRHCTLQ</sequence>
<evidence type="ECO:0000256" key="1">
    <source>
        <dbReference type="ARBA" id="ARBA00023015"/>
    </source>
</evidence>
<dbReference type="PROSITE" id="PS01124">
    <property type="entry name" value="HTH_ARAC_FAMILY_2"/>
    <property type="match status" value="1"/>
</dbReference>